<dbReference type="CDD" id="cd06453">
    <property type="entry name" value="SufS_like"/>
    <property type="match status" value="1"/>
</dbReference>
<dbReference type="InterPro" id="IPR015421">
    <property type="entry name" value="PyrdxlP-dep_Trfase_major"/>
</dbReference>
<dbReference type="GO" id="GO:0030170">
    <property type="term" value="F:pyridoxal phosphate binding"/>
    <property type="evidence" value="ECO:0007669"/>
    <property type="project" value="InterPro"/>
</dbReference>
<dbReference type="Gene3D" id="3.40.640.10">
    <property type="entry name" value="Type I PLP-dependent aspartate aminotransferase-like (Major domain)"/>
    <property type="match status" value="1"/>
</dbReference>
<evidence type="ECO:0000256" key="5">
    <source>
        <dbReference type="ARBA" id="ARBA00021850"/>
    </source>
</evidence>
<evidence type="ECO:0000256" key="8">
    <source>
        <dbReference type="ARBA" id="ARBA00050776"/>
    </source>
</evidence>
<evidence type="ECO:0000259" key="10">
    <source>
        <dbReference type="Pfam" id="PF00266"/>
    </source>
</evidence>
<organism evidence="11 12">
    <name type="scientific">Aliidiomarina minuta</name>
    <dbReference type="NCBI Taxonomy" id="880057"/>
    <lineage>
        <taxon>Bacteria</taxon>
        <taxon>Pseudomonadati</taxon>
        <taxon>Pseudomonadota</taxon>
        <taxon>Gammaproteobacteria</taxon>
        <taxon>Alteromonadales</taxon>
        <taxon>Idiomarinaceae</taxon>
        <taxon>Aliidiomarina</taxon>
    </lineage>
</organism>
<protein>
    <recommendedName>
        <fullName evidence="5">Probable cysteine desulfurase</fullName>
        <ecNumber evidence="4">2.8.1.7</ecNumber>
    </recommendedName>
</protein>
<dbReference type="Proteomes" id="UP000288293">
    <property type="component" value="Unassembled WGS sequence"/>
</dbReference>
<comment type="caution">
    <text evidence="11">The sequence shown here is derived from an EMBL/GenBank/DDBJ whole genome shotgun (WGS) entry which is preliminary data.</text>
</comment>
<keyword evidence="12" id="KW-1185">Reference proteome</keyword>
<dbReference type="InterPro" id="IPR015422">
    <property type="entry name" value="PyrdxlP-dep_Trfase_small"/>
</dbReference>
<sequence length="403" mass="44243">MSENEMSVSKWRQDFSVFQQRPDWAYFDSAASCQVPEQVLEGMLNYQREQHANVHRGSYQQSQHATALYESWRVRVAGFIGTSADQLIFTRGTTESMNLLADSLARPRVGKGDNIVISLAEHHANWLPWERVCREAGAELRVVPLNEDGTIADVEPFLDERTRVLSVTHASNVLGVINPVADICALARSRGILSVVDAAQSAAHINLDVTQIDCDALAFSAHKIYGPTGIGALFIKSDVLQDMPPWQVGGGMVDMVYENDVSYLQGVSRFEAGTPNLIGAAGFAAAVEYLQQARNAGSTAYLNQLFNDLLAVVERYDWLQMLPHSNGRIPVLSVHSDKVHPRDLAMLLDESGIAARAGRHCAQPLINALTEEGCLRFSLGLYSQRDDILRLAAGLDNAADLLL</sequence>
<evidence type="ECO:0000256" key="3">
    <source>
        <dbReference type="ARBA" id="ARBA00010447"/>
    </source>
</evidence>
<dbReference type="AlphaFoldDB" id="A0A432W7W6"/>
<evidence type="ECO:0000256" key="4">
    <source>
        <dbReference type="ARBA" id="ARBA00012239"/>
    </source>
</evidence>
<comment type="function">
    <text evidence="2">Catalyzes the removal of elemental sulfur and selenium atoms from L-cysteine, L-cystine, L-selenocysteine, and L-selenocystine to produce L-alanine.</text>
</comment>
<evidence type="ECO:0000256" key="6">
    <source>
        <dbReference type="ARBA" id="ARBA00022679"/>
    </source>
</evidence>
<dbReference type="InterPro" id="IPR020578">
    <property type="entry name" value="Aminotrans_V_PyrdxlP_BS"/>
</dbReference>
<dbReference type="InterPro" id="IPR015424">
    <property type="entry name" value="PyrdxlP-dep_Trfase"/>
</dbReference>
<comment type="catalytic activity">
    <reaction evidence="8">
        <text>(sulfur carrier)-H + L-cysteine = (sulfur carrier)-SH + L-alanine</text>
        <dbReference type="Rhea" id="RHEA:43892"/>
        <dbReference type="Rhea" id="RHEA-COMP:14737"/>
        <dbReference type="Rhea" id="RHEA-COMP:14739"/>
        <dbReference type="ChEBI" id="CHEBI:29917"/>
        <dbReference type="ChEBI" id="CHEBI:35235"/>
        <dbReference type="ChEBI" id="CHEBI:57972"/>
        <dbReference type="ChEBI" id="CHEBI:64428"/>
        <dbReference type="EC" id="2.8.1.7"/>
    </reaction>
</comment>
<reference evidence="11 12" key="1">
    <citation type="journal article" date="2011" name="Front. Microbiol.">
        <title>Genomic signatures of strain selection and enhancement in Bacillus atrophaeus var. globigii, a historical biowarfare simulant.</title>
        <authorList>
            <person name="Gibbons H.S."/>
            <person name="Broomall S.M."/>
            <person name="McNew L.A."/>
            <person name="Daligault H."/>
            <person name="Chapman C."/>
            <person name="Bruce D."/>
            <person name="Karavis M."/>
            <person name="Krepps M."/>
            <person name="McGregor P.A."/>
            <person name="Hong C."/>
            <person name="Park K.H."/>
            <person name="Akmal A."/>
            <person name="Feldman A."/>
            <person name="Lin J.S."/>
            <person name="Chang W.E."/>
            <person name="Higgs B.W."/>
            <person name="Demirev P."/>
            <person name="Lindquist J."/>
            <person name="Liem A."/>
            <person name="Fochler E."/>
            <person name="Read T.D."/>
            <person name="Tapia R."/>
            <person name="Johnson S."/>
            <person name="Bishop-Lilly K.A."/>
            <person name="Detter C."/>
            <person name="Han C."/>
            <person name="Sozhamannan S."/>
            <person name="Rosenzweig C.N."/>
            <person name="Skowronski E.W."/>
        </authorList>
    </citation>
    <scope>NUCLEOTIDE SEQUENCE [LARGE SCALE GENOMIC DNA]</scope>
    <source>
        <strain evidence="11 12">MLST1</strain>
    </source>
</reference>
<dbReference type="InterPro" id="IPR016454">
    <property type="entry name" value="Cysteine_dSase"/>
</dbReference>
<dbReference type="PANTHER" id="PTHR43586">
    <property type="entry name" value="CYSTEINE DESULFURASE"/>
    <property type="match status" value="1"/>
</dbReference>
<evidence type="ECO:0000313" key="12">
    <source>
        <dbReference type="Proteomes" id="UP000288293"/>
    </source>
</evidence>
<feature type="domain" description="Aminotransferase class V" evidence="10">
    <location>
        <begin position="26"/>
        <end position="391"/>
    </location>
</feature>
<accession>A0A432W7W6</accession>
<keyword evidence="6" id="KW-0808">Transferase</keyword>
<evidence type="ECO:0000256" key="9">
    <source>
        <dbReference type="RuleBase" id="RU004504"/>
    </source>
</evidence>
<dbReference type="PIRSF" id="PIRSF005572">
    <property type="entry name" value="NifS"/>
    <property type="match status" value="1"/>
</dbReference>
<dbReference type="SUPFAM" id="SSF53383">
    <property type="entry name" value="PLP-dependent transferases"/>
    <property type="match status" value="1"/>
</dbReference>
<comment type="similarity">
    <text evidence="3">Belongs to the class-V pyridoxal-phosphate-dependent aminotransferase family. Csd subfamily.</text>
</comment>
<evidence type="ECO:0000256" key="7">
    <source>
        <dbReference type="ARBA" id="ARBA00022898"/>
    </source>
</evidence>
<gene>
    <name evidence="11" type="ORF">CWE09_05600</name>
</gene>
<dbReference type="EMBL" id="PIPL01000001">
    <property type="protein sequence ID" value="RUO26190.1"/>
    <property type="molecule type" value="Genomic_DNA"/>
</dbReference>
<dbReference type="InterPro" id="IPR010970">
    <property type="entry name" value="Cys_dSase_SufS"/>
</dbReference>
<dbReference type="GO" id="GO:0006534">
    <property type="term" value="P:cysteine metabolic process"/>
    <property type="evidence" value="ECO:0007669"/>
    <property type="project" value="InterPro"/>
</dbReference>
<comment type="cofactor">
    <cofactor evidence="1 9">
        <name>pyridoxal 5'-phosphate</name>
        <dbReference type="ChEBI" id="CHEBI:597326"/>
    </cofactor>
</comment>
<evidence type="ECO:0000313" key="11">
    <source>
        <dbReference type="EMBL" id="RUO26190.1"/>
    </source>
</evidence>
<keyword evidence="7" id="KW-0663">Pyridoxal phosphate</keyword>
<evidence type="ECO:0000256" key="2">
    <source>
        <dbReference type="ARBA" id="ARBA00002824"/>
    </source>
</evidence>
<proteinExistence type="inferred from homology"/>
<dbReference type="Pfam" id="PF00266">
    <property type="entry name" value="Aminotran_5"/>
    <property type="match status" value="1"/>
</dbReference>
<dbReference type="Gene3D" id="3.90.1150.10">
    <property type="entry name" value="Aspartate Aminotransferase, domain 1"/>
    <property type="match status" value="1"/>
</dbReference>
<evidence type="ECO:0000256" key="1">
    <source>
        <dbReference type="ARBA" id="ARBA00001933"/>
    </source>
</evidence>
<dbReference type="PROSITE" id="PS00595">
    <property type="entry name" value="AA_TRANSFER_CLASS_5"/>
    <property type="match status" value="1"/>
</dbReference>
<dbReference type="PANTHER" id="PTHR43586:SF8">
    <property type="entry name" value="CYSTEINE DESULFURASE 1, CHLOROPLASTIC"/>
    <property type="match status" value="1"/>
</dbReference>
<dbReference type="GO" id="GO:0031071">
    <property type="term" value="F:cysteine desulfurase activity"/>
    <property type="evidence" value="ECO:0007669"/>
    <property type="project" value="UniProtKB-EC"/>
</dbReference>
<dbReference type="EC" id="2.8.1.7" evidence="4"/>
<name>A0A432W7W6_9GAMM</name>
<dbReference type="InterPro" id="IPR000192">
    <property type="entry name" value="Aminotrans_V_dom"/>
</dbReference>